<proteinExistence type="predicted"/>
<name>A0ACB8B289_9AGAM</name>
<sequence>MTATWVGCAVIPISLRAKSHDSGSFKGIRYRTMSAKAKPLAGKRCARMPVTHATNRPSSSFTSANPPQPCVATPMRCSLIHMS</sequence>
<dbReference type="EMBL" id="MU266638">
    <property type="protein sequence ID" value="KAH7919692.1"/>
    <property type="molecule type" value="Genomic_DNA"/>
</dbReference>
<comment type="caution">
    <text evidence="1">The sequence shown here is derived from an EMBL/GenBank/DDBJ whole genome shotgun (WGS) entry which is preliminary data.</text>
</comment>
<organism evidence="1 2">
    <name type="scientific">Leucogyrophana mollusca</name>
    <dbReference type="NCBI Taxonomy" id="85980"/>
    <lineage>
        <taxon>Eukaryota</taxon>
        <taxon>Fungi</taxon>
        <taxon>Dikarya</taxon>
        <taxon>Basidiomycota</taxon>
        <taxon>Agaricomycotina</taxon>
        <taxon>Agaricomycetes</taxon>
        <taxon>Agaricomycetidae</taxon>
        <taxon>Boletales</taxon>
        <taxon>Boletales incertae sedis</taxon>
        <taxon>Leucogyrophana</taxon>
    </lineage>
</organism>
<reference evidence="1" key="1">
    <citation type="journal article" date="2021" name="New Phytol.">
        <title>Evolutionary innovations through gain and loss of genes in the ectomycorrhizal Boletales.</title>
        <authorList>
            <person name="Wu G."/>
            <person name="Miyauchi S."/>
            <person name="Morin E."/>
            <person name="Kuo A."/>
            <person name="Drula E."/>
            <person name="Varga T."/>
            <person name="Kohler A."/>
            <person name="Feng B."/>
            <person name="Cao Y."/>
            <person name="Lipzen A."/>
            <person name="Daum C."/>
            <person name="Hundley H."/>
            <person name="Pangilinan J."/>
            <person name="Johnson J."/>
            <person name="Barry K."/>
            <person name="LaButti K."/>
            <person name="Ng V."/>
            <person name="Ahrendt S."/>
            <person name="Min B."/>
            <person name="Choi I.G."/>
            <person name="Park H."/>
            <person name="Plett J.M."/>
            <person name="Magnuson J."/>
            <person name="Spatafora J.W."/>
            <person name="Nagy L.G."/>
            <person name="Henrissat B."/>
            <person name="Grigoriev I.V."/>
            <person name="Yang Z.L."/>
            <person name="Xu J."/>
            <person name="Martin F.M."/>
        </authorList>
    </citation>
    <scope>NUCLEOTIDE SEQUENCE</scope>
    <source>
        <strain evidence="1">KUC20120723A-06</strain>
    </source>
</reference>
<dbReference type="Proteomes" id="UP000790709">
    <property type="component" value="Unassembled WGS sequence"/>
</dbReference>
<protein>
    <submittedName>
        <fullName evidence="1">Uncharacterized protein</fullName>
    </submittedName>
</protein>
<evidence type="ECO:0000313" key="1">
    <source>
        <dbReference type="EMBL" id="KAH7919692.1"/>
    </source>
</evidence>
<keyword evidence="2" id="KW-1185">Reference proteome</keyword>
<accession>A0ACB8B289</accession>
<gene>
    <name evidence="1" type="ORF">BV22DRAFT_848484</name>
</gene>
<evidence type="ECO:0000313" key="2">
    <source>
        <dbReference type="Proteomes" id="UP000790709"/>
    </source>
</evidence>